<evidence type="ECO:0000313" key="2">
    <source>
        <dbReference type="EMBL" id="NGN95315.1"/>
    </source>
</evidence>
<sequence length="97" mass="10546">MTPELFGLPVAVWALVVSLLSFGAALFALGWQIIKHFLDGGRVRVYLNAAIWEPGVVLATNHSGRMVLKNNHSAWSVTRGRALELAQLVVENLGGRP</sequence>
<feature type="transmembrane region" description="Helical" evidence="1">
    <location>
        <begin position="12"/>
        <end position="34"/>
    </location>
</feature>
<name>A0A6M1QZ85_9ACTN</name>
<gene>
    <name evidence="2" type="ORF">G5C66_21570</name>
</gene>
<keyword evidence="1" id="KW-0812">Transmembrane</keyword>
<dbReference type="Proteomes" id="UP000483261">
    <property type="component" value="Unassembled WGS sequence"/>
</dbReference>
<evidence type="ECO:0000256" key="1">
    <source>
        <dbReference type="SAM" id="Phobius"/>
    </source>
</evidence>
<comment type="caution">
    <text evidence="2">The sequence shown here is derived from an EMBL/GenBank/DDBJ whole genome shotgun (WGS) entry which is preliminary data.</text>
</comment>
<proteinExistence type="predicted"/>
<dbReference type="RefSeq" id="WP_165112983.1">
    <property type="nucleotide sequence ID" value="NZ_JAALAA010000022.1"/>
</dbReference>
<protein>
    <submittedName>
        <fullName evidence="2">Uncharacterized protein</fullName>
    </submittedName>
</protein>
<dbReference type="AlphaFoldDB" id="A0A6M1QZ85"/>
<keyword evidence="1" id="KW-1133">Transmembrane helix</keyword>
<dbReference type="EMBL" id="JAALAA010000022">
    <property type="protein sequence ID" value="NGN95315.1"/>
    <property type="molecule type" value="Genomic_DNA"/>
</dbReference>
<accession>A0A6M1QZ85</accession>
<keyword evidence="3" id="KW-1185">Reference proteome</keyword>
<keyword evidence="1" id="KW-0472">Membrane</keyword>
<evidence type="ECO:0000313" key="3">
    <source>
        <dbReference type="Proteomes" id="UP000483261"/>
    </source>
</evidence>
<reference evidence="2 3" key="1">
    <citation type="submission" date="2020-02" db="EMBL/GenBank/DDBJ databases">
        <title>Whole-genome analyses of novel actinobacteria.</title>
        <authorList>
            <person name="Sahin N."/>
        </authorList>
    </citation>
    <scope>NUCLEOTIDE SEQUENCE [LARGE SCALE GENOMIC DNA]</scope>
    <source>
        <strain evidence="2 3">KC13</strain>
    </source>
</reference>
<organism evidence="2 3">
    <name type="scientific">Nocardioides turkmenicus</name>
    <dbReference type="NCBI Taxonomy" id="2711220"/>
    <lineage>
        <taxon>Bacteria</taxon>
        <taxon>Bacillati</taxon>
        <taxon>Actinomycetota</taxon>
        <taxon>Actinomycetes</taxon>
        <taxon>Propionibacteriales</taxon>
        <taxon>Nocardioidaceae</taxon>
        <taxon>Nocardioides</taxon>
    </lineage>
</organism>